<evidence type="ECO:0000313" key="5">
    <source>
        <dbReference type="Proteomes" id="UP000008237"/>
    </source>
</evidence>
<accession>E2C7Y8</accession>
<evidence type="ECO:0000256" key="1">
    <source>
        <dbReference type="ARBA" id="ARBA00023157"/>
    </source>
</evidence>
<dbReference type="EMBL" id="GL453503">
    <property type="protein sequence ID" value="EFN75958.1"/>
    <property type="molecule type" value="Genomic_DNA"/>
</dbReference>
<dbReference type="InterPro" id="IPR018114">
    <property type="entry name" value="TRYPSIN_HIS"/>
</dbReference>
<dbReference type="PANTHER" id="PTHR24260:SF136">
    <property type="entry name" value="GH08193P-RELATED"/>
    <property type="match status" value="1"/>
</dbReference>
<proteinExistence type="predicted"/>
<dbReference type="AlphaFoldDB" id="E2C7Y8"/>
<organism evidence="5">
    <name type="scientific">Harpegnathos saltator</name>
    <name type="common">Jerdon's jumping ant</name>
    <dbReference type="NCBI Taxonomy" id="610380"/>
    <lineage>
        <taxon>Eukaryota</taxon>
        <taxon>Metazoa</taxon>
        <taxon>Ecdysozoa</taxon>
        <taxon>Arthropoda</taxon>
        <taxon>Hexapoda</taxon>
        <taxon>Insecta</taxon>
        <taxon>Pterygota</taxon>
        <taxon>Neoptera</taxon>
        <taxon>Endopterygota</taxon>
        <taxon>Hymenoptera</taxon>
        <taxon>Apocrita</taxon>
        <taxon>Aculeata</taxon>
        <taxon>Formicoidea</taxon>
        <taxon>Formicidae</taxon>
        <taxon>Ponerinae</taxon>
        <taxon>Ponerini</taxon>
        <taxon>Harpegnathos</taxon>
    </lineage>
</organism>
<feature type="region of interest" description="Disordered" evidence="2">
    <location>
        <begin position="1"/>
        <end position="34"/>
    </location>
</feature>
<sequence length="464" mass="52033">MFQNGNYPDKNYPNEDNGNGGHLNGQKPNIAIPNVLPYDEDYPNKDYPYYGTSNNEEHLNGQNFNTVSPNVVIQNGVDLNGVNRNGENLNKQNPNITPPNVVFHNGSNSNGNHSKDIYPIEISPNRDNPEISSLNNSNNGIGQNLLIDTYIPTEPLTSNPLGLNDNFTTGNMNMTKLSENGNKTETSFQSKCGTISYRTRHPRTIIVANGYRIVLGSFVSWHVGIYVKDGANTYKNICGGTLISKNLVVSAAHCFYDETENKPYNASNYAVAAGKKYRSWDAQEEYSQKSLVEYVKLRSDYFGTRGNLAEDIALVKLQTPLNLNTHVKPICVDWQNMYDKEQLRVGQLGKLVGWGKDTTGKPTEELFEVNMPYVERQKCRDNVPLEFRGLITFDKFCAGRMNGSSACDGDSGGGLCFEKNGIWFLRGIISVSPQKDDHCDYNSYVAFTRISVYLKWIHNFYVKI</sequence>
<dbReference type="SMART" id="SM00020">
    <property type="entry name" value="Tryp_SPc"/>
    <property type="match status" value="1"/>
</dbReference>
<dbReference type="Gene3D" id="2.40.10.10">
    <property type="entry name" value="Trypsin-like serine proteases"/>
    <property type="match status" value="2"/>
</dbReference>
<gene>
    <name evidence="4" type="ORF">EAI_14081</name>
</gene>
<name>E2C7Y8_HARSA</name>
<dbReference type="SUPFAM" id="SSF50494">
    <property type="entry name" value="Trypsin-like serine proteases"/>
    <property type="match status" value="1"/>
</dbReference>
<dbReference type="Pfam" id="PF00089">
    <property type="entry name" value="Trypsin"/>
    <property type="match status" value="1"/>
</dbReference>
<dbReference type="InterPro" id="IPR051333">
    <property type="entry name" value="CLIP_Serine_Protease"/>
</dbReference>
<dbReference type="FunFam" id="2.40.10.10:FF:000068">
    <property type="entry name" value="transmembrane protease serine 2"/>
    <property type="match status" value="1"/>
</dbReference>
<evidence type="ECO:0000259" key="3">
    <source>
        <dbReference type="PROSITE" id="PS50240"/>
    </source>
</evidence>
<dbReference type="InterPro" id="IPR009003">
    <property type="entry name" value="Peptidase_S1_PA"/>
</dbReference>
<keyword evidence="1" id="KW-1015">Disulfide bond</keyword>
<dbReference type="PRINTS" id="PR00722">
    <property type="entry name" value="CHYMOTRYPSIN"/>
</dbReference>
<dbReference type="InterPro" id="IPR001314">
    <property type="entry name" value="Peptidase_S1A"/>
</dbReference>
<dbReference type="PROSITE" id="PS00134">
    <property type="entry name" value="TRYPSIN_HIS"/>
    <property type="match status" value="1"/>
</dbReference>
<dbReference type="GO" id="GO:0004252">
    <property type="term" value="F:serine-type endopeptidase activity"/>
    <property type="evidence" value="ECO:0007669"/>
    <property type="project" value="InterPro"/>
</dbReference>
<dbReference type="InParanoid" id="E2C7Y8"/>
<dbReference type="PROSITE" id="PS50240">
    <property type="entry name" value="TRYPSIN_DOM"/>
    <property type="match status" value="1"/>
</dbReference>
<dbReference type="GO" id="GO:0006508">
    <property type="term" value="P:proteolysis"/>
    <property type="evidence" value="ECO:0007669"/>
    <property type="project" value="InterPro"/>
</dbReference>
<evidence type="ECO:0000256" key="2">
    <source>
        <dbReference type="SAM" id="MobiDB-lite"/>
    </source>
</evidence>
<protein>
    <submittedName>
        <fullName evidence="4">Limulus clotting factor C</fullName>
    </submittedName>
</protein>
<dbReference type="OMA" id="FEEICTI"/>
<keyword evidence="5" id="KW-1185">Reference proteome</keyword>
<dbReference type="InterPro" id="IPR001254">
    <property type="entry name" value="Trypsin_dom"/>
</dbReference>
<evidence type="ECO:0000313" key="4">
    <source>
        <dbReference type="EMBL" id="EFN75958.1"/>
    </source>
</evidence>
<feature type="domain" description="Peptidase S1" evidence="3">
    <location>
        <begin position="207"/>
        <end position="462"/>
    </location>
</feature>
<dbReference type="MEROPS" id="S01.444"/>
<dbReference type="PANTHER" id="PTHR24260">
    <property type="match status" value="1"/>
</dbReference>
<dbReference type="OrthoDB" id="2019384at2759"/>
<reference evidence="4 5" key="1">
    <citation type="journal article" date="2010" name="Science">
        <title>Genomic comparison of the ants Camponotus floridanus and Harpegnathos saltator.</title>
        <authorList>
            <person name="Bonasio R."/>
            <person name="Zhang G."/>
            <person name="Ye C."/>
            <person name="Mutti N.S."/>
            <person name="Fang X."/>
            <person name="Qin N."/>
            <person name="Donahue G."/>
            <person name="Yang P."/>
            <person name="Li Q."/>
            <person name="Li C."/>
            <person name="Zhang P."/>
            <person name="Huang Z."/>
            <person name="Berger S.L."/>
            <person name="Reinberg D."/>
            <person name="Wang J."/>
            <person name="Liebig J."/>
        </authorList>
    </citation>
    <scope>NUCLEOTIDE SEQUENCE [LARGE SCALE GENOMIC DNA]</scope>
    <source>
        <strain evidence="4 5">R22 G/1</strain>
    </source>
</reference>
<dbReference type="STRING" id="610380.E2C7Y8"/>
<dbReference type="CDD" id="cd00190">
    <property type="entry name" value="Tryp_SPc"/>
    <property type="match status" value="1"/>
</dbReference>
<dbReference type="InterPro" id="IPR043504">
    <property type="entry name" value="Peptidase_S1_PA_chymotrypsin"/>
</dbReference>
<dbReference type="Proteomes" id="UP000008237">
    <property type="component" value="Unassembled WGS sequence"/>
</dbReference>